<dbReference type="NCBIfam" id="TIGR02099">
    <property type="entry name" value="YhdP family protein"/>
    <property type="match status" value="1"/>
</dbReference>
<keyword evidence="3" id="KW-1185">Reference proteome</keyword>
<comment type="caution">
    <text evidence="2">The sequence shown here is derived from an EMBL/GenBank/DDBJ whole genome shotgun (WGS) entry which is preliminary data.</text>
</comment>
<dbReference type="PANTHER" id="PTHR38690">
    <property type="entry name" value="PROTEASE-RELATED"/>
    <property type="match status" value="1"/>
</dbReference>
<dbReference type="InterPro" id="IPR025263">
    <property type="entry name" value="YhdP_central"/>
</dbReference>
<proteinExistence type="predicted"/>
<dbReference type="Pfam" id="PF13116">
    <property type="entry name" value="YhdP"/>
    <property type="match status" value="1"/>
</dbReference>
<evidence type="ECO:0000313" key="3">
    <source>
        <dbReference type="Proteomes" id="UP000620596"/>
    </source>
</evidence>
<protein>
    <submittedName>
        <fullName evidence="2">DUF3971 domain-containing protein</fullName>
    </submittedName>
</protein>
<dbReference type="InterPro" id="IPR011836">
    <property type="entry name" value="YhdP"/>
</dbReference>
<feature type="domain" description="YhdP central" evidence="1">
    <location>
        <begin position="4"/>
        <end position="1364"/>
    </location>
</feature>
<dbReference type="Proteomes" id="UP000620596">
    <property type="component" value="Unassembled WGS sequence"/>
</dbReference>
<evidence type="ECO:0000259" key="1">
    <source>
        <dbReference type="Pfam" id="PF13116"/>
    </source>
</evidence>
<gene>
    <name evidence="2" type="ORF">GCM10011496_05880</name>
</gene>
<organism evidence="2 3">
    <name type="scientific">Polaromonas eurypsychrophila</name>
    <dbReference type="NCBI Taxonomy" id="1614635"/>
    <lineage>
        <taxon>Bacteria</taxon>
        <taxon>Pseudomonadati</taxon>
        <taxon>Pseudomonadota</taxon>
        <taxon>Betaproteobacteria</taxon>
        <taxon>Burkholderiales</taxon>
        <taxon>Comamonadaceae</taxon>
        <taxon>Polaromonas</taxon>
    </lineage>
</organism>
<reference evidence="2" key="1">
    <citation type="journal article" date="2014" name="Int. J. Syst. Evol. Microbiol.">
        <title>Complete genome sequence of Corynebacterium casei LMG S-19264T (=DSM 44701T), isolated from a smear-ripened cheese.</title>
        <authorList>
            <consortium name="US DOE Joint Genome Institute (JGI-PGF)"/>
            <person name="Walter F."/>
            <person name="Albersmeier A."/>
            <person name="Kalinowski J."/>
            <person name="Ruckert C."/>
        </authorList>
    </citation>
    <scope>NUCLEOTIDE SEQUENCE</scope>
    <source>
        <strain evidence="2">CGMCC 1.15322</strain>
    </source>
</reference>
<dbReference type="EMBL" id="BMIG01000002">
    <property type="protein sequence ID" value="GGA87986.1"/>
    <property type="molecule type" value="Genomic_DNA"/>
</dbReference>
<accession>A0A916S9Z0</accession>
<sequence length="1384" mass="146548">MVARLALGLVLAFWVLFGAAWAVLHGWIVPRIADFRPRLETAATQALGVPVRIGQITARSGGLIPSFELREVTLLDTEGRAALSLPRVLAAVSPSSLWRLGFEQIYIDQPELDIRRTADGKIYVAGLDVLQNRSDGRAGADWFFSQTEFVIRGGTVRWSDDLRQAPVLALTEVDWTSRNPGKRHLMRLDATPPPAWGERFSLRGVFREPFLSGGAGQWQRWAGQFYAEFSRVDASEVKRYVSLDRLGIDLKAGIGALRAWVDVQDGQFTGGTADLALLQVDATLGRALEPLALQAVTGRIGGRHLANGFDVATENLQFRTRDGLQWPGGNAAIVYTGAEGKLPARGQIKADKLDLAALALVANRLPLGTATHSLMGALAPKGLVETVEAKWQGTLDAPSAYSAKGRVAGLELASQAAPPGAGGPGSQASIGRPGVRGALVDFDLTQQGGQAKVRISSGELDLPGIFEDPRLRFDQFSTDAQWKLAGPKIDVQLRNIVFANADAQGTAQAGWHTADAPAAGKAGTGRDSRFPGVLDLQGALSRGDGSRIHRYLPLVLPVTVRDYVRDAVTAGALTDVKLKVKGNLNDLPFADPKLGEFRVSAKVTNAAYAYVPKSIQPRGASAWPALSDVAGELVFDRASLQVNGAKGRVAGLPGLQIIKADARIADLMHSATVQINAELKGPLSDALGFVNTSPLADMTGKALSKTVASGVADYKIQLTLPLAKLDNTRVQGTVSMPGNDVQFTPDTPQLTRLKGLVSFSESGFAISGGQARMLGGDIRLEGGTRGASSGAARSVTGAQDFPDAAVVIRAQGTLTAEGLRQAKELGMAARLGAHANGATAYTASLGFRKGMTEISVASNLQGLALSLPAPLTKSAESTLPLRFDNTAVRETSGGAGQPTQDQLSLSVGRLASVLYVRDISGGEARVLRGAMAIGLEADESAPLPDNGVTANINLARVDIDAWEKVLDASGDPAPAAVPGRLTPAGVVLSYLPTSMAIRAKELLLQGRTLHNVVLGGSRDGLTWRANIDAAELNGYVEFRQSGGSGAGRLYGRLARLSLGQGTASEVEAILDEQPANIPALDIVVEDLELRGKKLGRVEIEAINRGAGTVAREGGVREWRLNKLNIIMPEATLTANGNWMAVNAQQALGAATGSGPRAATERRRTVMNFRLDIEDSGELLKRFGMADVIRRGKGRLEGQIAWIGSPLSLDYPSLNGQFNVNVASGQFLKAEPGIAKLLGVLSLQALPRRLTLDFRDVFSEGFSFDFVRGDVSITQGLAFTNNLQMKGVNAAVLMEGSADIAKETQNLTVVVVPEINAGTASLIATVINPAIGIGTFLAQYFLRRPLTQAATQEFHIDGTWTNPKITKTERKAVVGVKAGEDTGEK</sequence>
<dbReference type="PANTHER" id="PTHR38690:SF1">
    <property type="entry name" value="PROTEASE"/>
    <property type="match status" value="1"/>
</dbReference>
<reference evidence="2" key="2">
    <citation type="submission" date="2020-09" db="EMBL/GenBank/DDBJ databases">
        <authorList>
            <person name="Sun Q."/>
            <person name="Zhou Y."/>
        </authorList>
    </citation>
    <scope>NUCLEOTIDE SEQUENCE</scope>
    <source>
        <strain evidence="2">CGMCC 1.15322</strain>
    </source>
</reference>
<dbReference type="RefSeq" id="WP_229676142.1">
    <property type="nucleotide sequence ID" value="NZ_BMIG01000002.1"/>
</dbReference>
<name>A0A916S9Z0_9BURK</name>
<evidence type="ECO:0000313" key="2">
    <source>
        <dbReference type="EMBL" id="GGA87986.1"/>
    </source>
</evidence>